<dbReference type="Proteomes" id="UP001230005">
    <property type="component" value="Unassembled WGS sequence"/>
</dbReference>
<sequence length="53" mass="6251">MSVETVVLILLSISFISSCGMLYLWYKLSKEDKEFTNENSQLMYMDEEDDFDV</sequence>
<dbReference type="EMBL" id="JAUSUG010000005">
    <property type="protein sequence ID" value="MDQ0254426.1"/>
    <property type="molecule type" value="Genomic_DNA"/>
</dbReference>
<dbReference type="RefSeq" id="WP_307324356.1">
    <property type="nucleotide sequence ID" value="NZ_JAUSUG010000005.1"/>
</dbReference>
<feature type="transmembrane region" description="Helical" evidence="1">
    <location>
        <begin position="6"/>
        <end position="26"/>
    </location>
</feature>
<evidence type="ECO:0000313" key="3">
    <source>
        <dbReference type="Proteomes" id="UP001230005"/>
    </source>
</evidence>
<keyword evidence="1" id="KW-0472">Membrane</keyword>
<proteinExistence type="predicted"/>
<keyword evidence="1" id="KW-1133">Transmembrane helix</keyword>
<protein>
    <submittedName>
        <fullName evidence="2">Uncharacterized protein</fullName>
    </submittedName>
</protein>
<organism evidence="2 3">
    <name type="scientific">Evansella vedderi</name>
    <dbReference type="NCBI Taxonomy" id="38282"/>
    <lineage>
        <taxon>Bacteria</taxon>
        <taxon>Bacillati</taxon>
        <taxon>Bacillota</taxon>
        <taxon>Bacilli</taxon>
        <taxon>Bacillales</taxon>
        <taxon>Bacillaceae</taxon>
        <taxon>Evansella</taxon>
    </lineage>
</organism>
<comment type="caution">
    <text evidence="2">The sequence shown here is derived from an EMBL/GenBank/DDBJ whole genome shotgun (WGS) entry which is preliminary data.</text>
</comment>
<evidence type="ECO:0000313" key="2">
    <source>
        <dbReference type="EMBL" id="MDQ0254426.1"/>
    </source>
</evidence>
<accession>A0ABT9ZUP1</accession>
<name>A0ABT9ZUP1_9BACI</name>
<evidence type="ECO:0000256" key="1">
    <source>
        <dbReference type="SAM" id="Phobius"/>
    </source>
</evidence>
<keyword evidence="3" id="KW-1185">Reference proteome</keyword>
<keyword evidence="1" id="KW-0812">Transmembrane</keyword>
<gene>
    <name evidence="2" type="ORF">J2S74_001801</name>
</gene>
<reference evidence="2 3" key="1">
    <citation type="submission" date="2023-07" db="EMBL/GenBank/DDBJ databases">
        <title>Genomic Encyclopedia of Type Strains, Phase IV (KMG-IV): sequencing the most valuable type-strain genomes for metagenomic binning, comparative biology and taxonomic classification.</title>
        <authorList>
            <person name="Goeker M."/>
        </authorList>
    </citation>
    <scope>NUCLEOTIDE SEQUENCE [LARGE SCALE GENOMIC DNA]</scope>
    <source>
        <strain evidence="2 3">DSM 9768</strain>
    </source>
</reference>